<evidence type="ECO:0000256" key="3">
    <source>
        <dbReference type="ARBA" id="ARBA00022525"/>
    </source>
</evidence>
<evidence type="ECO:0000256" key="2">
    <source>
        <dbReference type="ARBA" id="ARBA00004613"/>
    </source>
</evidence>
<keyword evidence="13" id="KW-1185">Reference proteome</keyword>
<evidence type="ECO:0000256" key="5">
    <source>
        <dbReference type="ARBA" id="ARBA00022729"/>
    </source>
</evidence>
<evidence type="ECO:0000256" key="9">
    <source>
        <dbReference type="SAM" id="MobiDB-lite"/>
    </source>
</evidence>
<dbReference type="GO" id="GO:0046872">
    <property type="term" value="F:metal ion binding"/>
    <property type="evidence" value="ECO:0007669"/>
    <property type="project" value="UniProtKB-KW"/>
</dbReference>
<comment type="similarity">
    <text evidence="8">Belongs to the polysaccharide lyase 9 family.</text>
</comment>
<evidence type="ECO:0000256" key="8">
    <source>
        <dbReference type="ARBA" id="ARBA00038263"/>
    </source>
</evidence>
<keyword evidence="3" id="KW-0964">Secreted</keyword>
<evidence type="ECO:0000256" key="7">
    <source>
        <dbReference type="ARBA" id="ARBA00023239"/>
    </source>
</evidence>
<dbReference type="Pfam" id="PF14592">
    <property type="entry name" value="Chondroitinas_B"/>
    <property type="match status" value="1"/>
</dbReference>
<dbReference type="Pfam" id="PF22842">
    <property type="entry name" value="Pel9A-like_beta_helix"/>
    <property type="match status" value="1"/>
</dbReference>
<dbReference type="Gene3D" id="2.160.20.10">
    <property type="entry name" value="Single-stranded right-handed beta-helix, Pectin lyase-like"/>
    <property type="match status" value="1"/>
</dbReference>
<dbReference type="InterPro" id="IPR053868">
    <property type="entry name" value="Pel9A-like_beta_helix"/>
</dbReference>
<feature type="region of interest" description="Disordered" evidence="9">
    <location>
        <begin position="323"/>
        <end position="346"/>
    </location>
</feature>
<keyword evidence="7 12" id="KW-0456">Lyase</keyword>
<evidence type="ECO:0000259" key="11">
    <source>
        <dbReference type="Pfam" id="PF22842"/>
    </source>
</evidence>
<comment type="cofactor">
    <cofactor evidence="1">
        <name>Ca(2+)</name>
        <dbReference type="ChEBI" id="CHEBI:29108"/>
    </cofactor>
</comment>
<dbReference type="SUPFAM" id="SSF51126">
    <property type="entry name" value="Pectin lyase-like"/>
    <property type="match status" value="1"/>
</dbReference>
<name>A0A8K0WXP5_9PEZI</name>
<organism evidence="12 13">
    <name type="scientific">Plectosphaerella cucumerina</name>
    <dbReference type="NCBI Taxonomy" id="40658"/>
    <lineage>
        <taxon>Eukaryota</taxon>
        <taxon>Fungi</taxon>
        <taxon>Dikarya</taxon>
        <taxon>Ascomycota</taxon>
        <taxon>Pezizomycotina</taxon>
        <taxon>Sordariomycetes</taxon>
        <taxon>Hypocreomycetidae</taxon>
        <taxon>Glomerellales</taxon>
        <taxon>Plectosphaerellaceae</taxon>
        <taxon>Plectosphaerella</taxon>
    </lineage>
</organism>
<dbReference type="PANTHER" id="PTHR40088:SF1">
    <property type="entry name" value="PECTATE LYASE PEL9"/>
    <property type="match status" value="1"/>
</dbReference>
<gene>
    <name evidence="12" type="ORF">B0T11DRAFT_141002</name>
</gene>
<keyword evidence="4" id="KW-0479">Metal-binding</keyword>
<reference evidence="12" key="1">
    <citation type="journal article" date="2021" name="Nat. Commun.">
        <title>Genetic determinants of endophytism in the Arabidopsis root mycobiome.</title>
        <authorList>
            <person name="Mesny F."/>
            <person name="Miyauchi S."/>
            <person name="Thiergart T."/>
            <person name="Pickel B."/>
            <person name="Atanasova L."/>
            <person name="Karlsson M."/>
            <person name="Huettel B."/>
            <person name="Barry K.W."/>
            <person name="Haridas S."/>
            <person name="Chen C."/>
            <person name="Bauer D."/>
            <person name="Andreopoulos W."/>
            <person name="Pangilinan J."/>
            <person name="LaButti K."/>
            <person name="Riley R."/>
            <person name="Lipzen A."/>
            <person name="Clum A."/>
            <person name="Drula E."/>
            <person name="Henrissat B."/>
            <person name="Kohler A."/>
            <person name="Grigoriev I.V."/>
            <person name="Martin F.M."/>
            <person name="Hacquard S."/>
        </authorList>
    </citation>
    <scope>NUCLEOTIDE SEQUENCE</scope>
    <source>
        <strain evidence="12">MPI-CAGE-AT-0016</strain>
    </source>
</reference>
<dbReference type="GO" id="GO:0016837">
    <property type="term" value="F:carbon-oxygen lyase activity, acting on polysaccharides"/>
    <property type="evidence" value="ECO:0007669"/>
    <property type="project" value="TreeGrafter"/>
</dbReference>
<dbReference type="OrthoDB" id="5561043at2759"/>
<comment type="subcellular location">
    <subcellularLocation>
        <location evidence="2">Secreted</location>
    </subcellularLocation>
</comment>
<evidence type="ECO:0000256" key="6">
    <source>
        <dbReference type="ARBA" id="ARBA00022837"/>
    </source>
</evidence>
<dbReference type="PANTHER" id="PTHR40088">
    <property type="entry name" value="PECTATE LYASE (EUROFUNG)"/>
    <property type="match status" value="1"/>
</dbReference>
<proteinExistence type="inferred from homology"/>
<dbReference type="InterPro" id="IPR052052">
    <property type="entry name" value="Polysaccharide_Lyase_9"/>
</dbReference>
<sequence>MKAFTFLTAAAYAALASAADIFVSPTGSDSASGAIGAPLKSIQKAVDKAVAGDNIYLRGGTYSPTTNIQIKKSGTASKPYTISAYGSEQVTIDGEALPGTPMALDAALPNPQRGIFHIEKANYWKIYKLTFINGPYGVYVRDSSNNYFERIVTHDNYETGFHLEGALSNNQIIYLDSYRNRDPRKNGESADGFALKQGTGNGNILRGARLWENVDDGLDLWEFKGPVTIIDTISWGNGVNRWGFSNFQGDGNGFKLGGLPSGSTGNGDHTVTNCIAFQNAAKGFTDNKQTGNMKLTRNTAWKNGEVGFQTTVSKTALTNNIAAGNSGSTAKASQTSLKNHSSSGNSWDGSATWNDAAFVSTNTALVKGARTASGKIASSDFLLPANGASYGARTIWQ</sequence>
<evidence type="ECO:0000256" key="4">
    <source>
        <dbReference type="ARBA" id="ARBA00022723"/>
    </source>
</evidence>
<dbReference type="GO" id="GO:0005576">
    <property type="term" value="C:extracellular region"/>
    <property type="evidence" value="ECO:0007669"/>
    <property type="project" value="UniProtKB-SubCell"/>
</dbReference>
<protein>
    <submittedName>
        <fullName evidence="12">Pectate lyase L</fullName>
    </submittedName>
</protein>
<accession>A0A8K0WXP5</accession>
<feature type="domain" description="Pel9A-like right handed beta-helix region" evidence="11">
    <location>
        <begin position="140"/>
        <end position="311"/>
    </location>
</feature>
<dbReference type="Proteomes" id="UP000813385">
    <property type="component" value="Unassembled WGS sequence"/>
</dbReference>
<dbReference type="InterPro" id="IPR011050">
    <property type="entry name" value="Pectin_lyase_fold/virulence"/>
</dbReference>
<dbReference type="InterPro" id="IPR012334">
    <property type="entry name" value="Pectin_lyas_fold"/>
</dbReference>
<dbReference type="EMBL" id="JAGPXD010000007">
    <property type="protein sequence ID" value="KAH7347310.1"/>
    <property type="molecule type" value="Genomic_DNA"/>
</dbReference>
<evidence type="ECO:0000313" key="13">
    <source>
        <dbReference type="Proteomes" id="UP000813385"/>
    </source>
</evidence>
<feature type="signal peptide" evidence="10">
    <location>
        <begin position="1"/>
        <end position="18"/>
    </location>
</feature>
<comment type="caution">
    <text evidence="12">The sequence shown here is derived from an EMBL/GenBank/DDBJ whole genome shotgun (WGS) entry which is preliminary data.</text>
</comment>
<keyword evidence="5 10" id="KW-0732">Signal</keyword>
<dbReference type="InterPro" id="IPR039513">
    <property type="entry name" value="PL-6"/>
</dbReference>
<evidence type="ECO:0000313" key="12">
    <source>
        <dbReference type="EMBL" id="KAH7347310.1"/>
    </source>
</evidence>
<evidence type="ECO:0000256" key="1">
    <source>
        <dbReference type="ARBA" id="ARBA00001913"/>
    </source>
</evidence>
<dbReference type="AlphaFoldDB" id="A0A8K0WXP5"/>
<keyword evidence="6" id="KW-0106">Calcium</keyword>
<feature type="chain" id="PRO_5035451474" evidence="10">
    <location>
        <begin position="19"/>
        <end position="397"/>
    </location>
</feature>
<evidence type="ECO:0000256" key="10">
    <source>
        <dbReference type="SAM" id="SignalP"/>
    </source>
</evidence>